<reference evidence="2" key="1">
    <citation type="journal article" date="2019" name="Int. J. Syst. Evol. Microbiol.">
        <title>The Global Catalogue of Microorganisms (GCM) 10K type strain sequencing project: providing services to taxonomists for standard genome sequencing and annotation.</title>
        <authorList>
            <consortium name="The Broad Institute Genomics Platform"/>
            <consortium name="The Broad Institute Genome Sequencing Center for Infectious Disease"/>
            <person name="Wu L."/>
            <person name="Ma J."/>
        </authorList>
    </citation>
    <scope>NUCLEOTIDE SEQUENCE [LARGE SCALE GENOMIC DNA]</scope>
    <source>
        <strain evidence="2">KCTC 52039</strain>
    </source>
</reference>
<dbReference type="EMBL" id="JBHRTO010000002">
    <property type="protein sequence ID" value="MFC3182648.1"/>
    <property type="molecule type" value="Genomic_DNA"/>
</dbReference>
<dbReference type="RefSeq" id="WP_380074307.1">
    <property type="nucleotide sequence ID" value="NZ_JBHRTO010000002.1"/>
</dbReference>
<dbReference type="GO" id="GO:0016491">
    <property type="term" value="F:oxidoreductase activity"/>
    <property type="evidence" value="ECO:0007669"/>
    <property type="project" value="UniProtKB-KW"/>
</dbReference>
<proteinExistence type="predicted"/>
<keyword evidence="2" id="KW-1185">Reference proteome</keyword>
<dbReference type="InterPro" id="IPR012349">
    <property type="entry name" value="Split_barrel_FMN-bd"/>
</dbReference>
<comment type="caution">
    <text evidence="1">The sequence shown here is derived from an EMBL/GenBank/DDBJ whole genome shotgun (WGS) entry which is preliminary data.</text>
</comment>
<evidence type="ECO:0000313" key="2">
    <source>
        <dbReference type="Proteomes" id="UP001595547"/>
    </source>
</evidence>
<dbReference type="Gene3D" id="2.30.110.10">
    <property type="entry name" value="Electron Transport, Fmn-binding Protein, Chain A"/>
    <property type="match status" value="1"/>
</dbReference>
<dbReference type="Proteomes" id="UP001595547">
    <property type="component" value="Unassembled WGS sequence"/>
</dbReference>
<keyword evidence="1" id="KW-0560">Oxidoreductase</keyword>
<name>A0ABV7J4C0_9RHOB</name>
<dbReference type="Pfam" id="PF12900">
    <property type="entry name" value="Pyridox_ox_2"/>
    <property type="match status" value="1"/>
</dbReference>
<organism evidence="1 2">
    <name type="scientific">Cypionkella sinensis</name>
    <dbReference type="NCBI Taxonomy" id="1756043"/>
    <lineage>
        <taxon>Bacteria</taxon>
        <taxon>Pseudomonadati</taxon>
        <taxon>Pseudomonadota</taxon>
        <taxon>Alphaproteobacteria</taxon>
        <taxon>Rhodobacterales</taxon>
        <taxon>Paracoccaceae</taxon>
        <taxon>Cypionkella</taxon>
    </lineage>
</organism>
<dbReference type="InterPro" id="IPR024747">
    <property type="entry name" value="Pyridox_Oxase-rel"/>
</dbReference>
<sequence>MTAAKAPSDRTRARRMHEKAAYERATIDAILDAMPVAHVGYVKDGAPVVIPTLQWRIGDQIYWHGSTASRTQRSASDAQVCVTVTLTDAMVLARSGLEHSVNFRSVMVFGTARALTDPAEKAEALRMMMEQMFPGRWEQLRPMTAQELKATAILTLPLTEASAKIGTGMPTDPPEDLATPVWAGILPIQLTMGQPIADPSLAPEITVPDHVKNYRFGG</sequence>
<gene>
    <name evidence="1" type="ORF">ACFOGH_16750</name>
</gene>
<accession>A0ABV7J4C0</accession>
<dbReference type="PANTHER" id="PTHR34071:SF2">
    <property type="entry name" value="FLAVIN-NUCLEOTIDE-BINDING PROTEIN"/>
    <property type="match status" value="1"/>
</dbReference>
<dbReference type="SUPFAM" id="SSF50475">
    <property type="entry name" value="FMN-binding split barrel"/>
    <property type="match status" value="1"/>
</dbReference>
<dbReference type="EC" id="1.-.-.-" evidence="1"/>
<protein>
    <submittedName>
        <fullName evidence="1">Pyridoxamine 5'-phosphate oxidase family protein</fullName>
        <ecNumber evidence="1">1.-.-.-</ecNumber>
    </submittedName>
</protein>
<evidence type="ECO:0000313" key="1">
    <source>
        <dbReference type="EMBL" id="MFC3182648.1"/>
    </source>
</evidence>
<dbReference type="PANTHER" id="PTHR34071">
    <property type="entry name" value="5-NITROIMIDAZOLE ANTIBIOTICS RESISTANCE PROTEIN, NIMA-FAMILY-RELATED PROTEIN-RELATED"/>
    <property type="match status" value="1"/>
</dbReference>